<dbReference type="InterPro" id="IPR012341">
    <property type="entry name" value="6hp_glycosidase-like_sf"/>
</dbReference>
<dbReference type="EMBL" id="MT002444">
    <property type="protein sequence ID" value="QIM10890.1"/>
    <property type="molecule type" value="Genomic_DNA"/>
</dbReference>
<feature type="signal peptide" evidence="1">
    <location>
        <begin position="1"/>
        <end position="21"/>
    </location>
</feature>
<proteinExistence type="predicted"/>
<gene>
    <name evidence="2" type="ORF">Muribac1_0990</name>
</gene>
<evidence type="ECO:0000313" key="2">
    <source>
        <dbReference type="EMBL" id="QIM10890.1"/>
    </source>
</evidence>
<sequence length="486" mass="55404">MKKITLLYLGLSLLLSSCGNDATKESVKGQPEEIAVFSSTDPNLQKSFDWAKEKALSYAHDSDDPVGPWYEAALPQREAFCMRDVSHQSVGAHILGLLKHNKNMMRKFARNINECRDYCSFWEINRYDKPAPADYASDTEFWYNLNANFDVMQACLKMYEWTADKDYISDKDFTNFYDLSVNEYLDRWQLRPDMIMDRPPYMNQPADFNEANNFHSCRGLPSYVENFRGLTLGVDLLAALHGGFNAYSKMASFNGDASKAAEATSMANAYREIIDSKWWDEENRRFNTFWTTEKKFYRGEGVPFILWFDATGMTDRKNASVEDILSREWNVENMSAFPALFYDLGYNEEAYRFLTTLPSTNRSEYPEVSYGLVEGIVCGAMGLKPSASDKSISSVSRVDGNVCEIKNVPVFDGFISLRHDGMKSSEIKNDTDTDLMWHASFMGNHDFIESDGEKIRTTVTTDVKGNTVSSVMLRLPKNSQKSARVI</sequence>
<evidence type="ECO:0000256" key="1">
    <source>
        <dbReference type="SAM" id="SignalP"/>
    </source>
</evidence>
<organism evidence="2">
    <name type="scientific">uncultured Muribaculaceae bacterium</name>
    <dbReference type="NCBI Taxonomy" id="2301481"/>
    <lineage>
        <taxon>Bacteria</taxon>
        <taxon>Pseudomonadati</taxon>
        <taxon>Bacteroidota</taxon>
        <taxon>Bacteroidia</taxon>
        <taxon>Bacteroidales</taxon>
        <taxon>Muribaculaceae</taxon>
        <taxon>environmental samples</taxon>
    </lineage>
</organism>
<dbReference type="GO" id="GO:0005975">
    <property type="term" value="P:carbohydrate metabolic process"/>
    <property type="evidence" value="ECO:0007669"/>
    <property type="project" value="InterPro"/>
</dbReference>
<dbReference type="PROSITE" id="PS51257">
    <property type="entry name" value="PROKAR_LIPOPROTEIN"/>
    <property type="match status" value="1"/>
</dbReference>
<feature type="chain" id="PRO_5026121202" evidence="1">
    <location>
        <begin position="22"/>
        <end position="486"/>
    </location>
</feature>
<dbReference type="Gene3D" id="1.50.10.10">
    <property type="match status" value="1"/>
</dbReference>
<dbReference type="SUPFAM" id="SSF48208">
    <property type="entry name" value="Six-hairpin glycosidases"/>
    <property type="match status" value="1"/>
</dbReference>
<dbReference type="AlphaFoldDB" id="A0A6G8F3M5"/>
<accession>A0A6G8F3M5</accession>
<keyword evidence="1" id="KW-0732">Signal</keyword>
<dbReference type="InterPro" id="IPR008928">
    <property type="entry name" value="6-hairpin_glycosidase_sf"/>
</dbReference>
<name>A0A6G8F3M5_9BACT</name>
<reference evidence="2" key="1">
    <citation type="journal article" date="2020" name="J. ISSAAS">
        <title>Lactobacilli and other gastrointestinal microbiota of Peromyscus leucopus, reservoir host for agents of Lyme disease and other zoonoses in North America.</title>
        <authorList>
            <person name="Milovic A."/>
            <person name="Bassam K."/>
            <person name="Shao H."/>
            <person name="Chatzistamou I."/>
            <person name="Tufts D.M."/>
            <person name="Diuk-Wasser M."/>
            <person name="Barbour A.G."/>
        </authorList>
    </citation>
    <scope>NUCLEOTIDE SEQUENCE</scope>
    <source>
        <strain evidence="2">LL71</strain>
    </source>
</reference>
<protein>
    <submittedName>
        <fullName evidence="2">Uncharacterized protein</fullName>
    </submittedName>
</protein>